<feature type="compositionally biased region" description="Polar residues" evidence="4">
    <location>
        <begin position="1251"/>
        <end position="1268"/>
    </location>
</feature>
<dbReference type="OrthoDB" id="342531at2759"/>
<feature type="compositionally biased region" description="Basic and acidic residues" evidence="4">
    <location>
        <begin position="1240"/>
        <end position="1250"/>
    </location>
</feature>
<evidence type="ECO:0000256" key="1">
    <source>
        <dbReference type="ARBA" id="ARBA00004123"/>
    </source>
</evidence>
<proteinExistence type="inferred from homology"/>
<dbReference type="GeneID" id="109466874"/>
<dbReference type="KEGG" id="bbel:109466874"/>
<dbReference type="InterPro" id="IPR016024">
    <property type="entry name" value="ARM-type_fold"/>
</dbReference>
<keyword evidence="5" id="KW-1185">Reference proteome</keyword>
<dbReference type="InterPro" id="IPR007015">
    <property type="entry name" value="DNA_pol_V/MYBBP1A"/>
</dbReference>
<dbReference type="SUPFAM" id="SSF48371">
    <property type="entry name" value="ARM repeat"/>
    <property type="match status" value="1"/>
</dbReference>
<feature type="compositionally biased region" description="Basic and acidic residues" evidence="4">
    <location>
        <begin position="1203"/>
        <end position="1214"/>
    </location>
</feature>
<dbReference type="PANTHER" id="PTHR13213:SF2">
    <property type="entry name" value="MYB-BINDING PROTEIN 1A"/>
    <property type="match status" value="1"/>
</dbReference>
<feature type="compositionally biased region" description="Basic and acidic residues" evidence="4">
    <location>
        <begin position="977"/>
        <end position="991"/>
    </location>
</feature>
<dbReference type="GO" id="GO:0003714">
    <property type="term" value="F:transcription corepressor activity"/>
    <property type="evidence" value="ECO:0007669"/>
    <property type="project" value="TreeGrafter"/>
</dbReference>
<evidence type="ECO:0000313" key="5">
    <source>
        <dbReference type="Proteomes" id="UP000515135"/>
    </source>
</evidence>
<evidence type="ECO:0000256" key="4">
    <source>
        <dbReference type="SAM" id="MobiDB-lite"/>
    </source>
</evidence>
<dbReference type="RefSeq" id="XP_019620294.1">
    <property type="nucleotide sequence ID" value="XM_019764735.1"/>
</dbReference>
<dbReference type="GO" id="GO:0005730">
    <property type="term" value="C:nucleolus"/>
    <property type="evidence" value="ECO:0007669"/>
    <property type="project" value="InterPro"/>
</dbReference>
<evidence type="ECO:0000313" key="6">
    <source>
        <dbReference type="RefSeq" id="XP_019620294.1"/>
    </source>
</evidence>
<dbReference type="GO" id="GO:0003723">
    <property type="term" value="F:RNA binding"/>
    <property type="evidence" value="ECO:0007669"/>
    <property type="project" value="TreeGrafter"/>
</dbReference>
<feature type="compositionally biased region" description="Acidic residues" evidence="4">
    <location>
        <begin position="756"/>
        <end position="776"/>
    </location>
</feature>
<name>A0A6P4YDV8_BRABE</name>
<feature type="region of interest" description="Disordered" evidence="4">
    <location>
        <begin position="715"/>
        <end position="815"/>
    </location>
</feature>
<dbReference type="PANTHER" id="PTHR13213">
    <property type="entry name" value="MYB-BINDING PROTEIN 1A FAMILY MEMBER"/>
    <property type="match status" value="1"/>
</dbReference>
<evidence type="ECO:0000256" key="2">
    <source>
        <dbReference type="ARBA" id="ARBA00006809"/>
    </source>
</evidence>
<sequence length="1290" mass="145117">MLNWALHTSDCLLLRGPKLNMASVDEHMADSSGSKLHRPIRKEVLDLFWEIAEHQDKRRLDAVRGIVAELKKTQDEHKATGKTVPPYSPEIGYALTRLVHGLASSRKAARQGFSTALCELLHEVPAIPLEDVLQLIQKDLQVAREERGAMFGELFGYLAVVQSGRLADCPAETVVSVFTSLHSLRKHKPYLQHIGVQAIAQMFDQLSEETFTVHLFPLLREELQKGWNTCTPETLFLLLKVQENFPGVVDKTFLKKHWGYRDIFRKENLEALGQVIMASATAHPNFHAVCVLILTSICKDKAHFPIFWDKIVNVTLCTASHERKLLAFKFLEHALPLLDAGQISQAMSPSLLKMLINNLVYPDSFHSAAAKQLCQFLARFVKSCSEADRQLAVLMSLLHKPGTIHFDSVTKTQTVASIVSGLNAEAVLRYAEWLKKVFLTGTDSDEEIKEGSIESHRRWASNQLVHVVKNPSLVRTEQWLLDTTKFLFLHAFFKIRKPIAGDAVCDKSPAFELSPESTKLAAQHFNSVLSTLGTMPSFKQEGAKHSLPGTRSNGDFWVYSLVQFANSLLSDQDRFQPLVQFPEELMESWSEMLSNVEAMRKKAAKGCKVSESFQLLTLNLGIQMFTDADQVEEVLSELHTCYEKATEKRRKSLKKGEEDEPHWVEVVVEILLSLLSRPSHLLRSVVDNVFRVVCPQITRKGLQLILDVLDPGREEEGEGHVMVEDFDEDEEEMGDEEDEELGEGEKKELKPNGDLGSEEESDSDDEEEEEEGPNVDEEFKAKIKEALGKAAAPHDDDDDDASSTASDESNLSDSAMMKLDESLSKIFRAQRKSAKATKKEAKRLMTDFKQRVTDLLDIFLRKQPSNPLVLELVEPLLRIVQDSLRKSEEHSLAEKVAGLYRNKLCKIKEYPVLERPDSEGLHAVLSNIVQVAYMAPSVYLVSLVSAGCLFLLRVLRGKTSPAEPSPVKTRAKRKKEKQTEDKSSASEDPDLKTGYIDVQKVVELYRSALENFMTRRDSHIHAVLFEDLVQHFPVLGWELAEPLTGYITTGVQIYRRTQACHLLLRLMNTHQKPADPRLWASFVSGLSEKVGEVLHGVSQGVTEAKPKFLQEVLRTLQALIKAVEGDCKMLNAQLVDAVEHFSQQEVATRSSVITGLCKNCLKLMGHSTNLPTSKKAKKRKSSDRQAPEDQPEETPSKKTKNSKQREERTTDKDNLSITVNNNGHGHADAMKQKKHKRKHDQSNKETKEANKTVQQNLTSSNVGQNLENKASKKKQKFTKVRNKPQSVTGN</sequence>
<organism evidence="5 6">
    <name type="scientific">Branchiostoma belcheri</name>
    <name type="common">Amphioxus</name>
    <dbReference type="NCBI Taxonomy" id="7741"/>
    <lineage>
        <taxon>Eukaryota</taxon>
        <taxon>Metazoa</taxon>
        <taxon>Chordata</taxon>
        <taxon>Cephalochordata</taxon>
        <taxon>Leptocardii</taxon>
        <taxon>Amphioxiformes</taxon>
        <taxon>Branchiostomatidae</taxon>
        <taxon>Branchiostoma</taxon>
    </lineage>
</organism>
<comment type="subcellular location">
    <subcellularLocation>
        <location evidence="1">Nucleus</location>
    </subcellularLocation>
</comment>
<feature type="compositionally biased region" description="Acidic residues" evidence="4">
    <location>
        <begin position="724"/>
        <end position="742"/>
    </location>
</feature>
<feature type="region of interest" description="Disordered" evidence="4">
    <location>
        <begin position="1167"/>
        <end position="1290"/>
    </location>
</feature>
<comment type="similarity">
    <text evidence="2">Belongs to the MYBBP1A family.</text>
</comment>
<feature type="compositionally biased region" description="Basic and acidic residues" evidence="4">
    <location>
        <begin position="777"/>
        <end position="787"/>
    </location>
</feature>
<feature type="compositionally biased region" description="Basic residues" evidence="4">
    <location>
        <begin position="1271"/>
        <end position="1282"/>
    </location>
</feature>
<dbReference type="Proteomes" id="UP000515135">
    <property type="component" value="Unplaced"/>
</dbReference>
<feature type="region of interest" description="Disordered" evidence="4">
    <location>
        <begin position="960"/>
        <end position="991"/>
    </location>
</feature>
<keyword evidence="3" id="KW-0539">Nucleus</keyword>
<dbReference type="GO" id="GO:0043565">
    <property type="term" value="F:sequence-specific DNA binding"/>
    <property type="evidence" value="ECO:0007669"/>
    <property type="project" value="TreeGrafter"/>
</dbReference>
<dbReference type="Pfam" id="PF04931">
    <property type="entry name" value="DNA_pol_phi"/>
    <property type="match status" value="1"/>
</dbReference>
<protein>
    <submittedName>
        <fullName evidence="6">Myb-binding protein 1A-like protein</fullName>
    </submittedName>
</protein>
<reference evidence="6" key="1">
    <citation type="submission" date="2025-08" db="UniProtKB">
        <authorList>
            <consortium name="RefSeq"/>
        </authorList>
    </citation>
    <scope>IDENTIFICATION</scope>
    <source>
        <tissue evidence="6">Gonad</tissue>
    </source>
</reference>
<accession>A0A6P4YDV8</accession>
<gene>
    <name evidence="6" type="primary">LOC109466874</name>
</gene>
<evidence type="ECO:0000256" key="3">
    <source>
        <dbReference type="ARBA" id="ARBA00023242"/>
    </source>
</evidence>